<feature type="domain" description="Glycosyl transferase family 1" evidence="1">
    <location>
        <begin position="177"/>
        <end position="329"/>
    </location>
</feature>
<dbReference type="CDD" id="cd03811">
    <property type="entry name" value="GT4_GT28_WabH-like"/>
    <property type="match status" value="1"/>
</dbReference>
<dbReference type="EMBL" id="DRSQ01000240">
    <property type="protein sequence ID" value="HHE33189.1"/>
    <property type="molecule type" value="Genomic_DNA"/>
</dbReference>
<dbReference type="GO" id="GO:0016757">
    <property type="term" value="F:glycosyltransferase activity"/>
    <property type="evidence" value="ECO:0007669"/>
    <property type="project" value="InterPro"/>
</dbReference>
<feature type="domain" description="Glycosyltransferase subfamily 4-like N-terminal" evidence="2">
    <location>
        <begin position="12"/>
        <end position="158"/>
    </location>
</feature>
<dbReference type="Proteomes" id="UP000886058">
    <property type="component" value="Unassembled WGS sequence"/>
</dbReference>
<dbReference type="PANTHER" id="PTHR12526">
    <property type="entry name" value="GLYCOSYLTRANSFERASE"/>
    <property type="match status" value="1"/>
</dbReference>
<dbReference type="Pfam" id="PF13439">
    <property type="entry name" value="Glyco_transf_4"/>
    <property type="match status" value="1"/>
</dbReference>
<name>A0A7C5DFP3_9CHLB</name>
<evidence type="ECO:0000259" key="2">
    <source>
        <dbReference type="Pfam" id="PF13439"/>
    </source>
</evidence>
<accession>A0A7C5DFP3</accession>
<sequence length="354" mass="39779">MKLLFINSAREWGGTEKWTRMAATKLAEQHEVSLIYRKEVVGSNFAIPKFRLPCLSHIDLYSLFRMVSIIRENGVEVVIPTKRKDYLLGGLAAKLTGVPMVLRLGADRKLKWPWQRFMYHTLSSGIIVNASKIKTTLLQTGYIPEEKIRVIYNGLDTSELDRLKLQNPVAKPFPVTITGLGRLTWNKGYDFLIRSFARFVRRTGNRDAGLVIIGDGAQKEEFAKLAAELGLADRVLFAGFQQNPYPWLAASDMFAVTSTNEGLPNALLEAMYLGNAPISTRAGGADEAIDDGENGVMLDYGDEEALARALQRLAESPELRARYAAKAKARIIERFSMERMGREIVEFCRSRQEQ</sequence>
<reference evidence="3" key="1">
    <citation type="journal article" date="2020" name="mSystems">
        <title>Genome- and Community-Level Interaction Insights into Carbon Utilization and Element Cycling Functions of Hydrothermarchaeota in Hydrothermal Sediment.</title>
        <authorList>
            <person name="Zhou Z."/>
            <person name="Liu Y."/>
            <person name="Xu W."/>
            <person name="Pan J."/>
            <person name="Luo Z.H."/>
            <person name="Li M."/>
        </authorList>
    </citation>
    <scope>NUCLEOTIDE SEQUENCE [LARGE SCALE GENOMIC DNA]</scope>
    <source>
        <strain evidence="3">HyVt-633</strain>
    </source>
</reference>
<dbReference type="Gene3D" id="3.40.50.2000">
    <property type="entry name" value="Glycogen Phosphorylase B"/>
    <property type="match status" value="2"/>
</dbReference>
<organism evidence="3">
    <name type="scientific">Chlorobaculum parvum</name>
    <dbReference type="NCBI Taxonomy" id="274539"/>
    <lineage>
        <taxon>Bacteria</taxon>
        <taxon>Pseudomonadati</taxon>
        <taxon>Chlorobiota</taxon>
        <taxon>Chlorobiia</taxon>
        <taxon>Chlorobiales</taxon>
        <taxon>Chlorobiaceae</taxon>
        <taxon>Chlorobaculum</taxon>
    </lineage>
</organism>
<comment type="caution">
    <text evidence="3">The sequence shown here is derived from an EMBL/GenBank/DDBJ whole genome shotgun (WGS) entry which is preliminary data.</text>
</comment>
<evidence type="ECO:0000313" key="3">
    <source>
        <dbReference type="EMBL" id="HHE33189.1"/>
    </source>
</evidence>
<protein>
    <submittedName>
        <fullName evidence="3">Glycosyltransferase</fullName>
    </submittedName>
</protein>
<proteinExistence type="predicted"/>
<evidence type="ECO:0000259" key="1">
    <source>
        <dbReference type="Pfam" id="PF00534"/>
    </source>
</evidence>
<dbReference type="InterPro" id="IPR001296">
    <property type="entry name" value="Glyco_trans_1"/>
</dbReference>
<gene>
    <name evidence="3" type="ORF">ENL07_11395</name>
</gene>
<dbReference type="AlphaFoldDB" id="A0A7C5DFP3"/>
<dbReference type="SUPFAM" id="SSF53756">
    <property type="entry name" value="UDP-Glycosyltransferase/glycogen phosphorylase"/>
    <property type="match status" value="1"/>
</dbReference>
<dbReference type="Pfam" id="PF00534">
    <property type="entry name" value="Glycos_transf_1"/>
    <property type="match status" value="1"/>
</dbReference>
<dbReference type="InterPro" id="IPR028098">
    <property type="entry name" value="Glyco_trans_4-like_N"/>
</dbReference>